<dbReference type="Pfam" id="PF02195">
    <property type="entry name" value="ParB_N"/>
    <property type="match status" value="1"/>
</dbReference>
<dbReference type="SUPFAM" id="SSF110849">
    <property type="entry name" value="ParB/Sulfiredoxin"/>
    <property type="match status" value="1"/>
</dbReference>
<dbReference type="EMBL" id="JADKMA010000155">
    <property type="protein sequence ID" value="MBO8194924.1"/>
    <property type="molecule type" value="Genomic_DNA"/>
</dbReference>
<feature type="compositionally biased region" description="Basic and acidic residues" evidence="3">
    <location>
        <begin position="235"/>
        <end position="245"/>
    </location>
</feature>
<evidence type="ECO:0000256" key="1">
    <source>
        <dbReference type="ARBA" id="ARBA00006295"/>
    </source>
</evidence>
<evidence type="ECO:0000256" key="3">
    <source>
        <dbReference type="SAM" id="MobiDB-lite"/>
    </source>
</evidence>
<dbReference type="InterPro" id="IPR041468">
    <property type="entry name" value="HTH_ParB/Spo0J"/>
</dbReference>
<feature type="domain" description="ParB-like N-terminal" evidence="4">
    <location>
        <begin position="45"/>
        <end position="150"/>
    </location>
</feature>
<dbReference type="Gene3D" id="3.90.1530.10">
    <property type="entry name" value="Conserved hypothetical protein from pyrococcus furiosus pfu- 392566-001, ParB domain"/>
    <property type="match status" value="1"/>
</dbReference>
<proteinExistence type="inferred from homology"/>
<dbReference type="SMART" id="SM00470">
    <property type="entry name" value="ParB"/>
    <property type="match status" value="1"/>
</dbReference>
<dbReference type="Proteomes" id="UP001519064">
    <property type="component" value="Unassembled WGS sequence"/>
</dbReference>
<evidence type="ECO:0000259" key="4">
    <source>
        <dbReference type="SMART" id="SM00470"/>
    </source>
</evidence>
<dbReference type="Gene3D" id="1.10.10.2830">
    <property type="match status" value="1"/>
</dbReference>
<gene>
    <name evidence="5" type="ORF">ITI46_25180</name>
</gene>
<dbReference type="SUPFAM" id="SSF109709">
    <property type="entry name" value="KorB DNA-binding domain-like"/>
    <property type="match status" value="1"/>
</dbReference>
<dbReference type="PANTHER" id="PTHR33375:SF1">
    <property type="entry name" value="CHROMOSOME-PARTITIONING PROTEIN PARB-RELATED"/>
    <property type="match status" value="1"/>
</dbReference>
<dbReference type="InterPro" id="IPR050336">
    <property type="entry name" value="Chromosome_partition/occlusion"/>
</dbReference>
<feature type="compositionally biased region" description="Low complexity" evidence="3">
    <location>
        <begin position="29"/>
        <end position="40"/>
    </location>
</feature>
<feature type="region of interest" description="Disordered" evidence="3">
    <location>
        <begin position="233"/>
        <end position="323"/>
    </location>
</feature>
<dbReference type="Pfam" id="PF17762">
    <property type="entry name" value="HTH_ParB"/>
    <property type="match status" value="1"/>
</dbReference>
<organism evidence="5 6">
    <name type="scientific">Streptomyces oryzae</name>
    <dbReference type="NCBI Taxonomy" id="1434886"/>
    <lineage>
        <taxon>Bacteria</taxon>
        <taxon>Bacillati</taxon>
        <taxon>Actinomycetota</taxon>
        <taxon>Actinomycetes</taxon>
        <taxon>Kitasatosporales</taxon>
        <taxon>Streptomycetaceae</taxon>
        <taxon>Streptomyces</taxon>
    </lineage>
</organism>
<dbReference type="NCBIfam" id="TIGR00180">
    <property type="entry name" value="parB_part"/>
    <property type="match status" value="1"/>
</dbReference>
<reference evidence="5 6" key="1">
    <citation type="submission" date="2020-11" db="EMBL/GenBank/DDBJ databases">
        <title>Streptomyces spirodelae sp. nov., isolated from duckweed.</title>
        <authorList>
            <person name="Saimee Y."/>
            <person name="Duangmal K."/>
        </authorList>
    </citation>
    <scope>NUCLEOTIDE SEQUENCE [LARGE SCALE GENOMIC DNA]</scope>
    <source>
        <strain evidence="5 6">S16-07</strain>
    </source>
</reference>
<evidence type="ECO:0000256" key="2">
    <source>
        <dbReference type="ARBA" id="ARBA00022829"/>
    </source>
</evidence>
<feature type="region of interest" description="Disordered" evidence="3">
    <location>
        <begin position="1"/>
        <end position="43"/>
    </location>
</feature>
<comment type="caution">
    <text evidence="5">The sequence shown here is derived from an EMBL/GenBank/DDBJ whole genome shotgun (WGS) entry which is preliminary data.</text>
</comment>
<protein>
    <submittedName>
        <fullName evidence="5">ParB/RepB/Spo0J family partition protein</fullName>
    </submittedName>
</protein>
<name>A0ABS3XHS2_9ACTN</name>
<comment type="similarity">
    <text evidence="1">Belongs to the ParB family.</text>
</comment>
<dbReference type="InterPro" id="IPR003115">
    <property type="entry name" value="ParB_N"/>
</dbReference>
<keyword evidence="2" id="KW-0159">Chromosome partition</keyword>
<dbReference type="InterPro" id="IPR004437">
    <property type="entry name" value="ParB/RepB/Spo0J"/>
</dbReference>
<evidence type="ECO:0000313" key="6">
    <source>
        <dbReference type="Proteomes" id="UP001519064"/>
    </source>
</evidence>
<dbReference type="InterPro" id="IPR036086">
    <property type="entry name" value="ParB/Sulfiredoxin_sf"/>
</dbReference>
<accession>A0ABS3XHS2</accession>
<dbReference type="PANTHER" id="PTHR33375">
    <property type="entry name" value="CHROMOSOME-PARTITIONING PROTEIN PARB-RELATED"/>
    <property type="match status" value="1"/>
</dbReference>
<dbReference type="RefSeq" id="WP_209242056.1">
    <property type="nucleotide sequence ID" value="NZ_JADKMA010000155.1"/>
</dbReference>
<keyword evidence="6" id="KW-1185">Reference proteome</keyword>
<sequence>MSRVADQLGTGASFGRTRGGVSARRQAVAATTGAPTTGAPDSRLRTLPLTQLVPTRFNPRRNFGSQEDLREFGQRLKAKQLQPAVAVSREAYLKLWPDEADAVGDAAYVIANGERRYRASQATGLPTLEVVVDDEVARSRGDFLNAILSENNDREDLDPIERAQGVQTMVDELGGKAKVAEYYGKSAGWVTQQTYLLNLVPELQELVSSGALPVRETRTLVKLPATEQVAAWEARSAKREEEKAQPKPRRKRRDGATDTVDSGAQDTTGFTAVKDTADGGEPAPGSEGFTAVKPGQASQDSKLPLPDQRPSTSGTREDIPWDDPDALCDLLVRKMARPDRVALTKLLLNVNTAEAEAGQTR</sequence>
<feature type="compositionally biased region" description="Polar residues" evidence="3">
    <location>
        <begin position="259"/>
        <end position="270"/>
    </location>
</feature>
<evidence type="ECO:0000313" key="5">
    <source>
        <dbReference type="EMBL" id="MBO8194924.1"/>
    </source>
</evidence>